<organism evidence="1 2">
    <name type="scientific">Burkholderia theae</name>
    <dbReference type="NCBI Taxonomy" id="3143496"/>
    <lineage>
        <taxon>Bacteria</taxon>
        <taxon>Pseudomonadati</taxon>
        <taxon>Pseudomonadota</taxon>
        <taxon>Betaproteobacteria</taxon>
        <taxon>Burkholderiales</taxon>
        <taxon>Burkholderiaceae</taxon>
        <taxon>Burkholderia</taxon>
    </lineage>
</organism>
<comment type="caution">
    <text evidence="1">The sequence shown here is derived from an EMBL/GenBank/DDBJ whole genome shotgun (WGS) entry which is preliminary data.</text>
</comment>
<accession>A0ABU9WXF2</accession>
<protein>
    <submittedName>
        <fullName evidence="1">Uncharacterized protein</fullName>
    </submittedName>
</protein>
<keyword evidence="2" id="KW-1185">Reference proteome</keyword>
<name>A0ABU9WXF2_9BURK</name>
<evidence type="ECO:0000313" key="2">
    <source>
        <dbReference type="Proteomes" id="UP001466933"/>
    </source>
</evidence>
<gene>
    <name evidence="1" type="ORF">VOI36_38455</name>
</gene>
<dbReference type="EMBL" id="JBCPYA010000032">
    <property type="protein sequence ID" value="MEN2475787.1"/>
    <property type="molecule type" value="Genomic_DNA"/>
</dbReference>
<sequence length="81" mass="8906">MNTHFIRAHSGISAFEAGNRAIDADGFPSPGLIVASSERSDWLQPCRDVLYRRFEFGATLVDSTQQRMPLAAQLKAIAGNR</sequence>
<dbReference type="RefSeq" id="WP_343495602.1">
    <property type="nucleotide sequence ID" value="NZ_JBCPYA010000032.1"/>
</dbReference>
<dbReference type="Proteomes" id="UP001466933">
    <property type="component" value="Unassembled WGS sequence"/>
</dbReference>
<reference evidence="1 2" key="1">
    <citation type="submission" date="2024-05" db="EMBL/GenBank/DDBJ databases">
        <title>Burkholderia sp. Nov. a novel bacteria isolated from rhizosphere soil of Camellia sinensis.</title>
        <authorList>
            <person name="Dong Y."/>
        </authorList>
    </citation>
    <scope>NUCLEOTIDE SEQUENCE [LARGE SCALE GENOMIC DNA]</scope>
    <source>
        <strain evidence="1 2">GS2Y</strain>
    </source>
</reference>
<evidence type="ECO:0000313" key="1">
    <source>
        <dbReference type="EMBL" id="MEN2475787.1"/>
    </source>
</evidence>
<proteinExistence type="predicted"/>